<dbReference type="Pfam" id="PF00626">
    <property type="entry name" value="Gelsolin"/>
    <property type="match status" value="1"/>
</dbReference>
<evidence type="ECO:0000313" key="3">
    <source>
        <dbReference type="Proteomes" id="UP000281553"/>
    </source>
</evidence>
<sequence>MGQLTRALLQPQNVYLVDCGGELYVWMGKKSAKFLRYAGFKLAQELMDMMPRGFYGGAESSLIAELVANASTAPKRPAPLLCPEGAESQVGGHALLPFFPKSKREFDSVRTTAVLGLGCRQQDMCAPLLCQNLFILQYKYSSYVIHEW</sequence>
<evidence type="ECO:0000313" key="2">
    <source>
        <dbReference type="EMBL" id="VDK39851.1"/>
    </source>
</evidence>
<dbReference type="EMBL" id="UYRU01006252">
    <property type="protein sequence ID" value="VDK39851.1"/>
    <property type="molecule type" value="Genomic_DNA"/>
</dbReference>
<dbReference type="AlphaFoldDB" id="A0A3P6R7D7"/>
<proteinExistence type="predicted"/>
<dbReference type="InterPro" id="IPR029006">
    <property type="entry name" value="ADF-H/Gelsolin-like_dom_sf"/>
</dbReference>
<name>A0A3P6R7D7_DIBLA</name>
<reference evidence="2 3" key="1">
    <citation type="submission" date="2018-11" db="EMBL/GenBank/DDBJ databases">
        <authorList>
            <consortium name="Pathogen Informatics"/>
        </authorList>
    </citation>
    <scope>NUCLEOTIDE SEQUENCE [LARGE SCALE GENOMIC DNA]</scope>
</reference>
<dbReference type="InterPro" id="IPR007123">
    <property type="entry name" value="Gelsolin-like_dom"/>
</dbReference>
<organism evidence="2 3">
    <name type="scientific">Dibothriocephalus latus</name>
    <name type="common">Fish tapeworm</name>
    <name type="synonym">Diphyllobothrium latum</name>
    <dbReference type="NCBI Taxonomy" id="60516"/>
    <lineage>
        <taxon>Eukaryota</taxon>
        <taxon>Metazoa</taxon>
        <taxon>Spiralia</taxon>
        <taxon>Lophotrochozoa</taxon>
        <taxon>Platyhelminthes</taxon>
        <taxon>Cestoda</taxon>
        <taxon>Eucestoda</taxon>
        <taxon>Diphyllobothriidea</taxon>
        <taxon>Diphyllobothriidae</taxon>
        <taxon>Dibothriocephalus</taxon>
    </lineage>
</organism>
<accession>A0A3P6R7D7</accession>
<feature type="domain" description="Gelsolin-like" evidence="1">
    <location>
        <begin position="3"/>
        <end position="47"/>
    </location>
</feature>
<dbReference type="OrthoDB" id="6375767at2759"/>
<keyword evidence="3" id="KW-1185">Reference proteome</keyword>
<evidence type="ECO:0000259" key="1">
    <source>
        <dbReference type="Pfam" id="PF00626"/>
    </source>
</evidence>
<dbReference type="Proteomes" id="UP000281553">
    <property type="component" value="Unassembled WGS sequence"/>
</dbReference>
<gene>
    <name evidence="2" type="ORF">DILT_LOCUS1077</name>
</gene>
<dbReference type="Gene3D" id="3.40.20.10">
    <property type="entry name" value="Severin"/>
    <property type="match status" value="1"/>
</dbReference>
<dbReference type="SUPFAM" id="SSF55753">
    <property type="entry name" value="Actin depolymerizing proteins"/>
    <property type="match status" value="1"/>
</dbReference>
<protein>
    <recommendedName>
        <fullName evidence="1">Gelsolin-like domain-containing protein</fullName>
    </recommendedName>
</protein>